<evidence type="ECO:0000313" key="12">
    <source>
        <dbReference type="Proteomes" id="UP001370490"/>
    </source>
</evidence>
<feature type="binding site" evidence="8">
    <location>
        <position position="32"/>
    </location>
    <ligand>
        <name>Zn(2+)</name>
        <dbReference type="ChEBI" id="CHEBI:29105"/>
        <label>1</label>
    </ligand>
</feature>
<keyword evidence="6 7" id="KW-0539">Nucleus</keyword>
<evidence type="ECO:0000256" key="5">
    <source>
        <dbReference type="ARBA" id="ARBA00022833"/>
    </source>
</evidence>
<dbReference type="Gene3D" id="2.20.25.10">
    <property type="match status" value="1"/>
</dbReference>
<evidence type="ECO:0000256" key="2">
    <source>
        <dbReference type="ARBA" id="ARBA00022478"/>
    </source>
</evidence>
<feature type="zinc finger region" description="C4-type" evidence="9">
    <location>
        <begin position="12"/>
        <end position="32"/>
    </location>
</feature>
<dbReference type="PIRSF" id="PIRSF005586">
    <property type="entry name" value="RNApol_RpoM"/>
    <property type="match status" value="1"/>
</dbReference>
<feature type="domain" description="TFIIS-type" evidence="10">
    <location>
        <begin position="82"/>
        <end position="122"/>
    </location>
</feature>
<feature type="binding site" evidence="8">
    <location>
        <position position="86"/>
    </location>
    <ligand>
        <name>Zn(2+)</name>
        <dbReference type="ChEBI" id="CHEBI:29105"/>
        <label>2</label>
    </ligand>
</feature>
<keyword evidence="12" id="KW-1185">Reference proteome</keyword>
<dbReference type="InterPro" id="IPR001222">
    <property type="entry name" value="Znf_TFIIS"/>
</dbReference>
<keyword evidence="4 9" id="KW-0863">Zinc-finger</keyword>
<dbReference type="AlphaFoldDB" id="A0AAN8VRY7"/>
<dbReference type="GO" id="GO:0003899">
    <property type="term" value="F:DNA-directed RNA polymerase activity"/>
    <property type="evidence" value="ECO:0007669"/>
    <property type="project" value="InterPro"/>
</dbReference>
<evidence type="ECO:0000313" key="11">
    <source>
        <dbReference type="EMBL" id="KAK6938979.1"/>
    </source>
</evidence>
<comment type="caution">
    <text evidence="11">The sequence shown here is derived from an EMBL/GenBank/DDBJ whole genome shotgun (WGS) entry which is preliminary data.</text>
</comment>
<name>A0AAN8VRY7_9MAGN</name>
<protein>
    <recommendedName>
        <fullName evidence="7">DNA-directed RNA polymerase subunit</fullName>
    </recommendedName>
</protein>
<dbReference type="CDD" id="cd10507">
    <property type="entry name" value="Zn-ribbon_RPA12"/>
    <property type="match status" value="1"/>
</dbReference>
<dbReference type="PANTHER" id="PTHR11239">
    <property type="entry name" value="DNA-DIRECTED RNA POLYMERASE"/>
    <property type="match status" value="1"/>
</dbReference>
<comment type="similarity">
    <text evidence="7">Belongs to the archaeal rpoM/eukaryotic RPA12/RPB9/RPC11 RNA polymerase family.</text>
</comment>
<dbReference type="InterPro" id="IPR012164">
    <property type="entry name" value="Rpa12/Rpb9/Rpc10/TFS"/>
</dbReference>
<evidence type="ECO:0000259" key="10">
    <source>
        <dbReference type="PROSITE" id="PS51133"/>
    </source>
</evidence>
<gene>
    <name evidence="11" type="ORF">RJ641_032487</name>
</gene>
<organism evidence="11 12">
    <name type="scientific">Dillenia turbinata</name>
    <dbReference type="NCBI Taxonomy" id="194707"/>
    <lineage>
        <taxon>Eukaryota</taxon>
        <taxon>Viridiplantae</taxon>
        <taxon>Streptophyta</taxon>
        <taxon>Embryophyta</taxon>
        <taxon>Tracheophyta</taxon>
        <taxon>Spermatophyta</taxon>
        <taxon>Magnoliopsida</taxon>
        <taxon>eudicotyledons</taxon>
        <taxon>Gunneridae</taxon>
        <taxon>Pentapetalae</taxon>
        <taxon>Dilleniales</taxon>
        <taxon>Dilleniaceae</taxon>
        <taxon>Dillenia</taxon>
    </lineage>
</organism>
<dbReference type="Pfam" id="PF01096">
    <property type="entry name" value="Zn_ribbon_TFIIS"/>
    <property type="match status" value="1"/>
</dbReference>
<dbReference type="SUPFAM" id="SSF57783">
    <property type="entry name" value="Zinc beta-ribbon"/>
    <property type="match status" value="1"/>
</dbReference>
<dbReference type="PROSITE" id="PS51133">
    <property type="entry name" value="ZF_TFIIS_2"/>
    <property type="match status" value="1"/>
</dbReference>
<dbReference type="GO" id="GO:0003676">
    <property type="term" value="F:nucleic acid binding"/>
    <property type="evidence" value="ECO:0007669"/>
    <property type="project" value="InterPro"/>
</dbReference>
<sequence>MAHSRGLDFLFCKLCGTHLSFNSTRFAECPLCGSKRKAKEIAGKETRYTVTAEEIRRELSIEPFVKLGEDTEEVIVQRAVSASDVCPKCGHVGLEYYTKQLRSVDEGQTVFFQCPKCPYKTAVNT</sequence>
<comment type="subcellular location">
    <subcellularLocation>
        <location evidence="1">Nucleus</location>
        <location evidence="1">Nucleolus</location>
    </subcellularLocation>
</comment>
<evidence type="ECO:0000256" key="8">
    <source>
        <dbReference type="PIRSR" id="PIRSR005586-1"/>
    </source>
</evidence>
<feature type="binding site" evidence="8">
    <location>
        <position position="89"/>
    </location>
    <ligand>
        <name>Zn(2+)</name>
        <dbReference type="ChEBI" id="CHEBI:29105"/>
        <label>2</label>
    </ligand>
</feature>
<evidence type="ECO:0000256" key="6">
    <source>
        <dbReference type="ARBA" id="ARBA00023242"/>
    </source>
</evidence>
<comment type="function">
    <text evidence="7">DNA-dependent RNA polymerase catalyzes the transcription of DNA into RNA using the four ribonucleoside triphosphates as substrates.</text>
</comment>
<feature type="binding site" evidence="8">
    <location>
        <position position="29"/>
    </location>
    <ligand>
        <name>Zn(2+)</name>
        <dbReference type="ChEBI" id="CHEBI:29105"/>
        <label>1</label>
    </ligand>
</feature>
<feature type="binding site" evidence="8">
    <location>
        <position position="117"/>
    </location>
    <ligand>
        <name>Zn(2+)</name>
        <dbReference type="ChEBI" id="CHEBI:29105"/>
        <label>2</label>
    </ligand>
</feature>
<reference evidence="11 12" key="1">
    <citation type="submission" date="2023-12" db="EMBL/GenBank/DDBJ databases">
        <title>A high-quality genome assembly for Dillenia turbinata (Dilleniales).</title>
        <authorList>
            <person name="Chanderbali A."/>
        </authorList>
    </citation>
    <scope>NUCLEOTIDE SEQUENCE [LARGE SCALE GENOMIC DNA]</scope>
    <source>
        <strain evidence="11">LSX21</strain>
        <tissue evidence="11">Leaf</tissue>
    </source>
</reference>
<keyword evidence="5 8" id="KW-0862">Zinc</keyword>
<dbReference type="GO" id="GO:0006363">
    <property type="term" value="P:termination of RNA polymerase I transcription"/>
    <property type="evidence" value="ECO:0007669"/>
    <property type="project" value="TreeGrafter"/>
</dbReference>
<dbReference type="PANTHER" id="PTHR11239:SF14">
    <property type="entry name" value="DNA-DIRECTED RNA POLYMERASE I SUBUNIT RPA12"/>
    <property type="match status" value="1"/>
</dbReference>
<proteinExistence type="inferred from homology"/>
<feature type="binding site" evidence="8">
    <location>
        <position position="114"/>
    </location>
    <ligand>
        <name>Zn(2+)</name>
        <dbReference type="ChEBI" id="CHEBI:29105"/>
        <label>2</label>
    </ligand>
</feature>
<evidence type="ECO:0000256" key="9">
    <source>
        <dbReference type="PIRSR" id="PIRSR005586-2"/>
    </source>
</evidence>
<keyword evidence="2 7" id="KW-0240">DNA-directed RNA polymerase</keyword>
<keyword evidence="7" id="KW-0804">Transcription</keyword>
<feature type="binding site" evidence="8">
    <location>
        <position position="15"/>
    </location>
    <ligand>
        <name>Zn(2+)</name>
        <dbReference type="ChEBI" id="CHEBI:29105"/>
        <label>1</label>
    </ligand>
</feature>
<dbReference type="GO" id="GO:0008270">
    <property type="term" value="F:zinc ion binding"/>
    <property type="evidence" value="ECO:0007669"/>
    <property type="project" value="UniProtKB-KW"/>
</dbReference>
<feature type="binding site" evidence="8">
    <location>
        <position position="12"/>
    </location>
    <ligand>
        <name>Zn(2+)</name>
        <dbReference type="ChEBI" id="CHEBI:29105"/>
        <label>1</label>
    </ligand>
</feature>
<keyword evidence="3 8" id="KW-0479">Metal-binding</keyword>
<dbReference type="InterPro" id="IPR034004">
    <property type="entry name" value="Zn_ribbon_RPA12_C"/>
</dbReference>
<evidence type="ECO:0000256" key="7">
    <source>
        <dbReference type="PIRNR" id="PIRNR005586"/>
    </source>
</evidence>
<evidence type="ECO:0000256" key="3">
    <source>
        <dbReference type="ARBA" id="ARBA00022723"/>
    </source>
</evidence>
<dbReference type="SMART" id="SM00440">
    <property type="entry name" value="ZnF_C2C2"/>
    <property type="match status" value="1"/>
</dbReference>
<evidence type="ECO:0000256" key="4">
    <source>
        <dbReference type="ARBA" id="ARBA00022771"/>
    </source>
</evidence>
<evidence type="ECO:0000256" key="1">
    <source>
        <dbReference type="ARBA" id="ARBA00004604"/>
    </source>
</evidence>
<dbReference type="GO" id="GO:0005736">
    <property type="term" value="C:RNA polymerase I complex"/>
    <property type="evidence" value="ECO:0007669"/>
    <property type="project" value="TreeGrafter"/>
</dbReference>
<dbReference type="EMBL" id="JBAMMX010000006">
    <property type="protein sequence ID" value="KAK6938979.1"/>
    <property type="molecule type" value="Genomic_DNA"/>
</dbReference>
<dbReference type="Proteomes" id="UP001370490">
    <property type="component" value="Unassembled WGS sequence"/>
</dbReference>
<accession>A0AAN8VRY7</accession>